<evidence type="ECO:0000313" key="4">
    <source>
        <dbReference type="Proteomes" id="UP001527202"/>
    </source>
</evidence>
<keyword evidence="4" id="KW-1185">Reference proteome</keyword>
<dbReference type="Pfam" id="PF12294">
    <property type="entry name" value="DUF3626"/>
    <property type="match status" value="1"/>
</dbReference>
<reference evidence="1 4" key="2">
    <citation type="submission" date="2022-05" db="EMBL/GenBank/DDBJ databases">
        <title>Genome Sequencing of Bee-Associated Microbes.</title>
        <authorList>
            <person name="Dunlap C."/>
        </authorList>
    </citation>
    <scope>NUCLEOTIDE SEQUENCE [LARGE SCALE GENOMIC DNA]</scope>
    <source>
        <strain evidence="1 4">NRRL B-23120</strain>
    </source>
</reference>
<dbReference type="EMBL" id="JAMDMJ010000029">
    <property type="protein sequence ID" value="MCY9598365.1"/>
    <property type="molecule type" value="Genomic_DNA"/>
</dbReference>
<dbReference type="Proteomes" id="UP001527202">
    <property type="component" value="Unassembled WGS sequence"/>
</dbReference>
<evidence type="ECO:0000313" key="3">
    <source>
        <dbReference type="Proteomes" id="UP000288943"/>
    </source>
</evidence>
<accession>A0A410WX80</accession>
<evidence type="ECO:0000313" key="1">
    <source>
        <dbReference type="EMBL" id="MCY9598365.1"/>
    </source>
</evidence>
<name>A0A410WX80_9BACL</name>
<organism evidence="2 3">
    <name type="scientific">Paenibacillus chitinolyticus</name>
    <dbReference type="NCBI Taxonomy" id="79263"/>
    <lineage>
        <taxon>Bacteria</taxon>
        <taxon>Bacillati</taxon>
        <taxon>Bacillota</taxon>
        <taxon>Bacilli</taxon>
        <taxon>Bacillales</taxon>
        <taxon>Paenibacillaceae</taxon>
        <taxon>Paenibacillus</taxon>
    </lineage>
</organism>
<evidence type="ECO:0000313" key="2">
    <source>
        <dbReference type="EMBL" id="QAV19018.1"/>
    </source>
</evidence>
<dbReference type="InterPro" id="IPR022074">
    <property type="entry name" value="DUF3626"/>
</dbReference>
<protein>
    <submittedName>
        <fullName evidence="2">DUF3626 domain-containing protein</fullName>
    </submittedName>
</protein>
<dbReference type="EMBL" id="CP026520">
    <property type="protein sequence ID" value="QAV19018.1"/>
    <property type="molecule type" value="Genomic_DNA"/>
</dbReference>
<dbReference type="AlphaFoldDB" id="A0A410WX80"/>
<dbReference type="GeneID" id="95376228"/>
<dbReference type="RefSeq" id="WP_042225738.1">
    <property type="nucleotide sequence ID" value="NZ_CP026520.1"/>
</dbReference>
<proteinExistence type="predicted"/>
<reference evidence="2 3" key="1">
    <citation type="submission" date="2018-01" db="EMBL/GenBank/DDBJ databases">
        <title>The whole genome sequencing and assembly of Paenibacillus chitinolyticus KCCM 41400 strain.</title>
        <authorList>
            <person name="Kim J.-Y."/>
            <person name="Park M.-K."/>
            <person name="Lee Y.-J."/>
            <person name="Yi H."/>
            <person name="Bahn Y.-S."/>
            <person name="Kim J.F."/>
            <person name="Lee D.-W."/>
        </authorList>
    </citation>
    <scope>NUCLEOTIDE SEQUENCE [LARGE SCALE GENOMIC DNA]</scope>
    <source>
        <strain evidence="2 3">KCCM 41400</strain>
    </source>
</reference>
<dbReference type="Proteomes" id="UP000288943">
    <property type="component" value="Chromosome"/>
</dbReference>
<gene>
    <name evidence="1" type="ORF">M5X16_21695</name>
    <name evidence="2" type="ORF">PC41400_15550</name>
</gene>
<sequence>MMELKRCQERALKSVESKAAAAEPHARKKAARILREAAYDVMSADDLCAAVLARSRVTLNFHPDRLIAGGLTVAEGLLRDGEYRSQFETRISSGGLSAYPGGDRDRWERSLFAGAYQAEGAEPCDRPKYGALNVMRYADGASPRFGSCHFRLKAGVLDRCTFTCGDSHAQPEHAGTRKVFMPVLAALLEEVRTTGSALASDVPGAGAFAARCLSAAEPDGKDGLPGPGASGGIGRALDAYVEAQIHGAIRLESDVAALVADPSFQGTATGAQLDALSEAYGIPLYWHPGFRLAAGSVPEDFRGPVMPPLARRVVSSYGTEGASPDAFDAAAIGRAAASLHRQPESWADFGTPDEVLQYLKQLWHVLVRYG</sequence>
<dbReference type="KEGG" id="pchi:PC41400_15550"/>
<dbReference type="OrthoDB" id="3770261at2"/>